<proteinExistence type="predicted"/>
<evidence type="ECO:0000256" key="7">
    <source>
        <dbReference type="SAM" id="MobiDB-lite"/>
    </source>
</evidence>
<accession>A0ABW4ALL4</accession>
<evidence type="ECO:0000256" key="8">
    <source>
        <dbReference type="SAM" id="SignalP"/>
    </source>
</evidence>
<gene>
    <name evidence="10" type="ORF">ACFQ5G_37950</name>
</gene>
<organism evidence="10 11">
    <name type="scientific">Actinoplanes sichuanensis</name>
    <dbReference type="NCBI Taxonomy" id="512349"/>
    <lineage>
        <taxon>Bacteria</taxon>
        <taxon>Bacillati</taxon>
        <taxon>Actinomycetota</taxon>
        <taxon>Actinomycetes</taxon>
        <taxon>Micromonosporales</taxon>
        <taxon>Micromonosporaceae</taxon>
        <taxon>Actinoplanes</taxon>
    </lineage>
</organism>
<dbReference type="Pfam" id="PF02868">
    <property type="entry name" value="Peptidase_M4_C"/>
    <property type="match status" value="1"/>
</dbReference>
<feature type="domain" description="P/Homo B" evidence="9">
    <location>
        <begin position="536"/>
        <end position="658"/>
    </location>
</feature>
<dbReference type="Pfam" id="PF01447">
    <property type="entry name" value="Peptidase_M4"/>
    <property type="match status" value="1"/>
</dbReference>
<evidence type="ECO:0000256" key="5">
    <source>
        <dbReference type="ARBA" id="ARBA00022833"/>
    </source>
</evidence>
<protein>
    <submittedName>
        <fullName evidence="10">M4 family metallopeptidase</fullName>
    </submittedName>
</protein>
<evidence type="ECO:0000259" key="9">
    <source>
        <dbReference type="PROSITE" id="PS51829"/>
    </source>
</evidence>
<evidence type="ECO:0000313" key="11">
    <source>
        <dbReference type="Proteomes" id="UP001597183"/>
    </source>
</evidence>
<keyword evidence="3 8" id="KW-0732">Signal</keyword>
<evidence type="ECO:0000256" key="3">
    <source>
        <dbReference type="ARBA" id="ARBA00022729"/>
    </source>
</evidence>
<dbReference type="RefSeq" id="WP_317789625.1">
    <property type="nucleotide sequence ID" value="NZ_AP028461.1"/>
</dbReference>
<evidence type="ECO:0000256" key="4">
    <source>
        <dbReference type="ARBA" id="ARBA00022801"/>
    </source>
</evidence>
<dbReference type="InterPro" id="IPR002884">
    <property type="entry name" value="P_dom"/>
</dbReference>
<dbReference type="EMBL" id="JBHTMK010000051">
    <property type="protein sequence ID" value="MFD1371150.1"/>
    <property type="molecule type" value="Genomic_DNA"/>
</dbReference>
<sequence length="658" mass="68107">MKSRTPVVIALSAATAAASAMVAVVGPATAQTPIPTDPAAVAALAKDSAAALIADRPAVLLASADEVFVQRPVISTDNLQYVPYERTYKGLQVVGGDFVVVTDRSGQTQYTSVAQDRPIGQLSVTPKLSAADSIPAAKAELKTVKNVESTKLIVLNTTGTPALAWESVINGTKIDEHGNEGASRLTVDVDALTGKVLRTQDKISHVSGTGTGWITGSVTLDTTLSGSTYSLKDPSIATLTCQDSSTNTTFSGTDNVWGNGTGTNKETGCVDAFYAAQKQKAMLSSWLGRTGFTSSGGAWPIRVGLNETNAYYDGSQVQIGKNSAGQWISSLDVVGHEIGHGIDDNTPGGISGNGTQEFVGDVFGAATEAYAANANDPADYQVGEEVNLVGSGPIRYMYNPSLAGDDNCYSSSTPSQEVHAAAGPGNHWFYLLAEGTNPTNGQPASTRCTGTGALTGVGIQTATKIMYNAMLMKTSSSSYLKYRTWTLTSAKALDSTCGLFNKTKAAWDAVSVPAQTADPTCTTSTPTTSPTASPTTSPTTAPTGCTGTNATDVSIPDAGSAIYSDIVISGCARSASSTSTVAVNVVHTYRGDVKLDLVAPDGSTYALKATSSSDSTDNIVTTYTVNLSSEAANGTWRLKAQDVYSSDTGYINTWTLTI</sequence>
<comment type="caution">
    <text evidence="10">The sequence shown here is derived from an EMBL/GenBank/DDBJ whole genome shotgun (WGS) entry which is preliminary data.</text>
</comment>
<keyword evidence="1" id="KW-0645">Protease</keyword>
<dbReference type="InterPro" id="IPR011096">
    <property type="entry name" value="FTP_domain"/>
</dbReference>
<keyword evidence="2" id="KW-0479">Metal-binding</keyword>
<dbReference type="InterPro" id="IPR013856">
    <property type="entry name" value="Peptidase_M4_domain"/>
</dbReference>
<feature type="signal peptide" evidence="8">
    <location>
        <begin position="1"/>
        <end position="30"/>
    </location>
</feature>
<dbReference type="Gene3D" id="3.10.170.10">
    <property type="match status" value="1"/>
</dbReference>
<dbReference type="PROSITE" id="PS51829">
    <property type="entry name" value="P_HOMO_B"/>
    <property type="match status" value="1"/>
</dbReference>
<keyword evidence="5" id="KW-0862">Zinc</keyword>
<evidence type="ECO:0000256" key="1">
    <source>
        <dbReference type="ARBA" id="ARBA00022670"/>
    </source>
</evidence>
<dbReference type="InterPro" id="IPR001570">
    <property type="entry name" value="Peptidase_M4_C_domain"/>
</dbReference>
<reference evidence="11" key="1">
    <citation type="journal article" date="2019" name="Int. J. Syst. Evol. Microbiol.">
        <title>The Global Catalogue of Microorganisms (GCM) 10K type strain sequencing project: providing services to taxonomists for standard genome sequencing and annotation.</title>
        <authorList>
            <consortium name="The Broad Institute Genomics Platform"/>
            <consortium name="The Broad Institute Genome Sequencing Center for Infectious Disease"/>
            <person name="Wu L."/>
            <person name="Ma J."/>
        </authorList>
    </citation>
    <scope>NUCLEOTIDE SEQUENCE [LARGE SCALE GENOMIC DNA]</scope>
    <source>
        <strain evidence="11">CCM 7526</strain>
    </source>
</reference>
<feature type="compositionally biased region" description="Low complexity" evidence="7">
    <location>
        <begin position="519"/>
        <end position="548"/>
    </location>
</feature>
<feature type="region of interest" description="Disordered" evidence="7">
    <location>
        <begin position="516"/>
        <end position="550"/>
    </location>
</feature>
<dbReference type="InterPro" id="IPR008979">
    <property type="entry name" value="Galactose-bd-like_sf"/>
</dbReference>
<dbReference type="InterPro" id="IPR027268">
    <property type="entry name" value="Peptidase_M4/M1_CTD_sf"/>
</dbReference>
<keyword evidence="11" id="KW-1185">Reference proteome</keyword>
<dbReference type="Gene3D" id="1.10.390.10">
    <property type="entry name" value="Neutral Protease Domain 2"/>
    <property type="match status" value="1"/>
</dbReference>
<name>A0ABW4ALL4_9ACTN</name>
<dbReference type="SUPFAM" id="SSF55486">
    <property type="entry name" value="Metalloproteases ('zincins'), catalytic domain"/>
    <property type="match status" value="1"/>
</dbReference>
<dbReference type="Pfam" id="PF07504">
    <property type="entry name" value="FTP"/>
    <property type="match status" value="1"/>
</dbReference>
<dbReference type="Gene3D" id="2.60.120.260">
    <property type="entry name" value="Galactose-binding domain-like"/>
    <property type="match status" value="1"/>
</dbReference>
<dbReference type="PANTHER" id="PTHR33794:SF1">
    <property type="entry name" value="BACILLOLYSIN"/>
    <property type="match status" value="1"/>
</dbReference>
<dbReference type="Proteomes" id="UP001597183">
    <property type="component" value="Unassembled WGS sequence"/>
</dbReference>
<feature type="chain" id="PRO_5046243682" evidence="8">
    <location>
        <begin position="31"/>
        <end position="658"/>
    </location>
</feature>
<dbReference type="InterPro" id="IPR050728">
    <property type="entry name" value="Zinc_Metalloprotease_M4"/>
</dbReference>
<dbReference type="SUPFAM" id="SSF49785">
    <property type="entry name" value="Galactose-binding domain-like"/>
    <property type="match status" value="1"/>
</dbReference>
<keyword evidence="6" id="KW-0482">Metalloprotease</keyword>
<dbReference type="Pfam" id="PF01483">
    <property type="entry name" value="P_proprotein"/>
    <property type="match status" value="1"/>
</dbReference>
<dbReference type="CDD" id="cd09597">
    <property type="entry name" value="M4_TLP"/>
    <property type="match status" value="1"/>
</dbReference>
<keyword evidence="4" id="KW-0378">Hydrolase</keyword>
<evidence type="ECO:0000313" key="10">
    <source>
        <dbReference type="EMBL" id="MFD1371150.1"/>
    </source>
</evidence>
<dbReference type="PANTHER" id="PTHR33794">
    <property type="entry name" value="BACILLOLYSIN"/>
    <property type="match status" value="1"/>
</dbReference>
<evidence type="ECO:0000256" key="2">
    <source>
        <dbReference type="ARBA" id="ARBA00022723"/>
    </source>
</evidence>
<evidence type="ECO:0000256" key="6">
    <source>
        <dbReference type="ARBA" id="ARBA00023049"/>
    </source>
</evidence>